<dbReference type="Proteomes" id="UP001501585">
    <property type="component" value="Unassembled WGS sequence"/>
</dbReference>
<evidence type="ECO:0000313" key="1">
    <source>
        <dbReference type="EMBL" id="GAA1989687.1"/>
    </source>
</evidence>
<accession>A0ABN2SNC5</accession>
<gene>
    <name evidence="1" type="ORF">GCM10009799_14290</name>
</gene>
<organism evidence="1 2">
    <name type="scientific">Nocardiopsis rhodophaea</name>
    <dbReference type="NCBI Taxonomy" id="280238"/>
    <lineage>
        <taxon>Bacteria</taxon>
        <taxon>Bacillati</taxon>
        <taxon>Actinomycetota</taxon>
        <taxon>Actinomycetes</taxon>
        <taxon>Streptosporangiales</taxon>
        <taxon>Nocardiopsidaceae</taxon>
        <taxon>Nocardiopsis</taxon>
    </lineage>
</organism>
<protein>
    <submittedName>
        <fullName evidence="1">Uncharacterized protein</fullName>
    </submittedName>
</protein>
<dbReference type="RefSeq" id="WP_344160953.1">
    <property type="nucleotide sequence ID" value="NZ_BAAAPC010000005.1"/>
</dbReference>
<keyword evidence="2" id="KW-1185">Reference proteome</keyword>
<dbReference type="EMBL" id="BAAAPC010000005">
    <property type="protein sequence ID" value="GAA1989687.1"/>
    <property type="molecule type" value="Genomic_DNA"/>
</dbReference>
<evidence type="ECO:0000313" key="2">
    <source>
        <dbReference type="Proteomes" id="UP001501585"/>
    </source>
</evidence>
<proteinExistence type="predicted"/>
<reference evidence="1 2" key="1">
    <citation type="journal article" date="2019" name="Int. J. Syst. Evol. Microbiol.">
        <title>The Global Catalogue of Microorganisms (GCM) 10K type strain sequencing project: providing services to taxonomists for standard genome sequencing and annotation.</title>
        <authorList>
            <consortium name="The Broad Institute Genomics Platform"/>
            <consortium name="The Broad Institute Genome Sequencing Center for Infectious Disease"/>
            <person name="Wu L."/>
            <person name="Ma J."/>
        </authorList>
    </citation>
    <scope>NUCLEOTIDE SEQUENCE [LARGE SCALE GENOMIC DNA]</scope>
    <source>
        <strain evidence="1 2">JCM 15313</strain>
    </source>
</reference>
<comment type="caution">
    <text evidence="1">The sequence shown here is derived from an EMBL/GenBank/DDBJ whole genome shotgun (WGS) entry which is preliminary data.</text>
</comment>
<name>A0ABN2SNC5_9ACTN</name>
<sequence length="104" mass="12136">MWTGTWGRCGLPLVRRRRRRRRWQRAVRQYEDALREKARRMRGVQPAPASRPLPDTAALAAARDRIALTEPQLPIWMGDRIRAVDERVRMAYDLDLATVWPSSG</sequence>